<organism evidence="7 8">
    <name type="scientific">Agathobaculum hominis</name>
    <dbReference type="NCBI Taxonomy" id="2763014"/>
    <lineage>
        <taxon>Bacteria</taxon>
        <taxon>Bacillati</taxon>
        <taxon>Bacillota</taxon>
        <taxon>Clostridia</taxon>
        <taxon>Eubacteriales</taxon>
        <taxon>Butyricicoccaceae</taxon>
        <taxon>Agathobaculum</taxon>
    </lineage>
</organism>
<dbReference type="InterPro" id="IPR013762">
    <property type="entry name" value="Integrase-like_cat_sf"/>
</dbReference>
<dbReference type="Gene3D" id="1.10.150.130">
    <property type="match status" value="1"/>
</dbReference>
<dbReference type="InterPro" id="IPR010998">
    <property type="entry name" value="Integrase_recombinase_N"/>
</dbReference>
<dbReference type="Pfam" id="PF00589">
    <property type="entry name" value="Phage_integrase"/>
    <property type="match status" value="1"/>
</dbReference>
<evidence type="ECO:0000256" key="4">
    <source>
        <dbReference type="PROSITE-ProRule" id="PRU01248"/>
    </source>
</evidence>
<dbReference type="SUPFAM" id="SSF56349">
    <property type="entry name" value="DNA breaking-rejoining enzymes"/>
    <property type="match status" value="1"/>
</dbReference>
<dbReference type="RefSeq" id="WP_186970327.1">
    <property type="nucleotide sequence ID" value="NZ_JACOPK010000008.1"/>
</dbReference>
<dbReference type="InterPro" id="IPR025269">
    <property type="entry name" value="SAM-like_dom"/>
</dbReference>
<dbReference type="InterPro" id="IPR050090">
    <property type="entry name" value="Tyrosine_recombinase_XerCD"/>
</dbReference>
<keyword evidence="2 4" id="KW-0238">DNA-binding</keyword>
<evidence type="ECO:0000313" key="8">
    <source>
        <dbReference type="Proteomes" id="UP000641741"/>
    </source>
</evidence>
<dbReference type="PANTHER" id="PTHR30349">
    <property type="entry name" value="PHAGE INTEGRASE-RELATED"/>
    <property type="match status" value="1"/>
</dbReference>
<dbReference type="PROSITE" id="PS51898">
    <property type="entry name" value="TYR_RECOMBINASE"/>
    <property type="match status" value="1"/>
</dbReference>
<proteinExistence type="inferred from homology"/>
<evidence type="ECO:0000259" key="6">
    <source>
        <dbReference type="PROSITE" id="PS51900"/>
    </source>
</evidence>
<feature type="domain" description="Tyr recombinase" evidence="5">
    <location>
        <begin position="155"/>
        <end position="358"/>
    </location>
</feature>
<dbReference type="Gene3D" id="1.10.443.10">
    <property type="entry name" value="Intergrase catalytic core"/>
    <property type="match status" value="1"/>
</dbReference>
<accession>A0ABR7GPE2</accession>
<dbReference type="PANTHER" id="PTHR30349:SF64">
    <property type="entry name" value="PROPHAGE INTEGRASE INTD-RELATED"/>
    <property type="match status" value="1"/>
</dbReference>
<dbReference type="PROSITE" id="PS51900">
    <property type="entry name" value="CB"/>
    <property type="match status" value="1"/>
</dbReference>
<evidence type="ECO:0000256" key="2">
    <source>
        <dbReference type="ARBA" id="ARBA00023125"/>
    </source>
</evidence>
<evidence type="ECO:0000313" key="7">
    <source>
        <dbReference type="EMBL" id="MBC5696181.1"/>
    </source>
</evidence>
<name>A0ABR7GPE2_9FIRM</name>
<reference evidence="7 8" key="1">
    <citation type="submission" date="2020-08" db="EMBL/GenBank/DDBJ databases">
        <title>Genome public.</title>
        <authorList>
            <person name="Liu C."/>
            <person name="Sun Q."/>
        </authorList>
    </citation>
    <scope>NUCLEOTIDE SEQUENCE [LARGE SCALE GENOMIC DNA]</scope>
    <source>
        <strain evidence="7 8">M2</strain>
    </source>
</reference>
<sequence>MEDYRPSAGKHKRRAQEIANERACKFRKLAEEKNRMESWGLDTSVPDMLFSDLMQQWKLRKAPAISKSTLEGYEHILRYADPFFRSRNITVQQVTPALIQRYLDSLQEGRTKPLSGNTIKKHIVLLKSVFNESIKDGTLVYNPVRRIAPPKIVPYQAQTYSASELNELFEALQGSSIEDIVRVTAFYGLRRSEVCGLRWQDVDFEQNTIYIRHKVLETRINGQSEVMQTNELKTESSRRAFALVPTIRELLLKRRQWTEENRKLWGDCYDHTYDEYIFTLADGSLLTPERVSDRFRGFIERHGFKKIRFHDLRHSCATLLLHEGYTLQEIQVYLGHATFQTTLRYAHLDAASKIAASNCMEHLLGNGKNNANLHAALPDRKRSSS</sequence>
<evidence type="ECO:0000256" key="3">
    <source>
        <dbReference type="ARBA" id="ARBA00023172"/>
    </source>
</evidence>
<evidence type="ECO:0000259" key="5">
    <source>
        <dbReference type="PROSITE" id="PS51898"/>
    </source>
</evidence>
<dbReference type="InterPro" id="IPR002104">
    <property type="entry name" value="Integrase_catalytic"/>
</dbReference>
<gene>
    <name evidence="7" type="ORF">H8S02_09515</name>
</gene>
<comment type="similarity">
    <text evidence="1">Belongs to the 'phage' integrase family.</text>
</comment>
<dbReference type="EMBL" id="JACOPK010000008">
    <property type="protein sequence ID" value="MBC5696181.1"/>
    <property type="molecule type" value="Genomic_DNA"/>
</dbReference>
<keyword evidence="3" id="KW-0233">DNA recombination</keyword>
<evidence type="ECO:0000256" key="1">
    <source>
        <dbReference type="ARBA" id="ARBA00008857"/>
    </source>
</evidence>
<comment type="caution">
    <text evidence="7">The sequence shown here is derived from an EMBL/GenBank/DDBJ whole genome shotgun (WGS) entry which is preliminary data.</text>
</comment>
<dbReference type="Proteomes" id="UP000641741">
    <property type="component" value="Unassembled WGS sequence"/>
</dbReference>
<dbReference type="CDD" id="cd01189">
    <property type="entry name" value="INT_ICEBs1_C_like"/>
    <property type="match status" value="1"/>
</dbReference>
<dbReference type="InterPro" id="IPR011010">
    <property type="entry name" value="DNA_brk_join_enz"/>
</dbReference>
<protein>
    <submittedName>
        <fullName evidence="7">Site-specific integrase</fullName>
    </submittedName>
</protein>
<dbReference type="InterPro" id="IPR044068">
    <property type="entry name" value="CB"/>
</dbReference>
<feature type="domain" description="Core-binding (CB)" evidence="6">
    <location>
        <begin position="48"/>
        <end position="134"/>
    </location>
</feature>
<dbReference type="Pfam" id="PF13102">
    <property type="entry name" value="Phage_int_SAM_5"/>
    <property type="match status" value="1"/>
</dbReference>
<keyword evidence="8" id="KW-1185">Reference proteome</keyword>